<keyword evidence="2" id="KW-1185">Reference proteome</keyword>
<organism evidence="1 2">
    <name type="scientific">Ustilaginoidea virens</name>
    <name type="common">Rice false smut fungus</name>
    <name type="synonym">Villosiclava virens</name>
    <dbReference type="NCBI Taxonomy" id="1159556"/>
    <lineage>
        <taxon>Eukaryota</taxon>
        <taxon>Fungi</taxon>
        <taxon>Dikarya</taxon>
        <taxon>Ascomycota</taxon>
        <taxon>Pezizomycotina</taxon>
        <taxon>Sordariomycetes</taxon>
        <taxon>Hypocreomycetidae</taxon>
        <taxon>Hypocreales</taxon>
        <taxon>Clavicipitaceae</taxon>
        <taxon>Ustilaginoidea</taxon>
    </lineage>
</organism>
<dbReference type="AlphaFoldDB" id="A0A8E5MER2"/>
<proteinExistence type="predicted"/>
<accession>A0A8E5MER2</accession>
<reference evidence="1" key="1">
    <citation type="submission" date="2020-03" db="EMBL/GenBank/DDBJ databases">
        <title>A mixture of massive structural variations and highly conserved coding sequences in Ustilaginoidea virens genome.</title>
        <authorList>
            <person name="Zhang K."/>
            <person name="Zhao Z."/>
            <person name="Zhang Z."/>
            <person name="Li Y."/>
            <person name="Hsiang T."/>
            <person name="Sun W."/>
        </authorList>
    </citation>
    <scope>NUCLEOTIDE SEQUENCE</scope>
    <source>
        <strain evidence="1">UV-8b</strain>
    </source>
</reference>
<protein>
    <submittedName>
        <fullName evidence="1">Uncharacterized protein</fullName>
    </submittedName>
</protein>
<dbReference type="EMBL" id="CP072753">
    <property type="protein sequence ID" value="QUC16907.1"/>
    <property type="molecule type" value="Genomic_DNA"/>
</dbReference>
<evidence type="ECO:0000313" key="2">
    <source>
        <dbReference type="Proteomes" id="UP000027002"/>
    </source>
</evidence>
<dbReference type="KEGG" id="uvi:66061926"/>
<dbReference type="GeneID" id="66061926"/>
<name>A0A8E5MER2_USTVR</name>
<gene>
    <name evidence="1" type="ORF">UV8b_01148</name>
</gene>
<dbReference type="Proteomes" id="UP000027002">
    <property type="component" value="Chromosome 1"/>
</dbReference>
<dbReference type="RefSeq" id="XP_042994580.1">
    <property type="nucleotide sequence ID" value="XM_043138646.1"/>
</dbReference>
<sequence>MPKVRLHSCFSASGQGNRGRFKTHQADVDMGLRAQDLRPKYKGWRGRYGTRKRAILWCPVKRDFAGWLRMLWHDASYWVWKVLRTTVPPGARTGEKDHLDTS</sequence>
<evidence type="ECO:0000313" key="1">
    <source>
        <dbReference type="EMBL" id="QUC16907.1"/>
    </source>
</evidence>